<keyword evidence="2" id="KW-1185">Reference proteome</keyword>
<sequence length="103" mass="11430">MWGRMAGRPDGRRAEAIEKIDEELRYRGAHPALIRTHCSRPAALRPTQSISPPTRGLLLLASRLDSQKLPSLFVSSLSLTLSQVFLSECISTPGLTLTQKRTF</sequence>
<dbReference type="EMBL" id="CAJGYM010000048">
    <property type="protein sequence ID" value="CAD6194822.1"/>
    <property type="molecule type" value="Genomic_DNA"/>
</dbReference>
<gene>
    <name evidence="1" type="ORF">CAUJ_LOCUS10741</name>
</gene>
<organism evidence="1 2">
    <name type="scientific">Caenorhabditis auriculariae</name>
    <dbReference type="NCBI Taxonomy" id="2777116"/>
    <lineage>
        <taxon>Eukaryota</taxon>
        <taxon>Metazoa</taxon>
        <taxon>Ecdysozoa</taxon>
        <taxon>Nematoda</taxon>
        <taxon>Chromadorea</taxon>
        <taxon>Rhabditida</taxon>
        <taxon>Rhabditina</taxon>
        <taxon>Rhabditomorpha</taxon>
        <taxon>Rhabditoidea</taxon>
        <taxon>Rhabditidae</taxon>
        <taxon>Peloderinae</taxon>
        <taxon>Caenorhabditis</taxon>
    </lineage>
</organism>
<proteinExistence type="predicted"/>
<reference evidence="1" key="1">
    <citation type="submission" date="2020-10" db="EMBL/GenBank/DDBJ databases">
        <authorList>
            <person name="Kikuchi T."/>
        </authorList>
    </citation>
    <scope>NUCLEOTIDE SEQUENCE</scope>
    <source>
        <strain evidence="1">NKZ352</strain>
    </source>
</reference>
<dbReference type="Proteomes" id="UP000835052">
    <property type="component" value="Unassembled WGS sequence"/>
</dbReference>
<evidence type="ECO:0000313" key="1">
    <source>
        <dbReference type="EMBL" id="CAD6194822.1"/>
    </source>
</evidence>
<comment type="caution">
    <text evidence="1">The sequence shown here is derived from an EMBL/GenBank/DDBJ whole genome shotgun (WGS) entry which is preliminary data.</text>
</comment>
<dbReference type="AlphaFoldDB" id="A0A8S1HIM1"/>
<name>A0A8S1HIM1_9PELO</name>
<accession>A0A8S1HIM1</accession>
<evidence type="ECO:0000313" key="2">
    <source>
        <dbReference type="Proteomes" id="UP000835052"/>
    </source>
</evidence>
<protein>
    <submittedName>
        <fullName evidence="1">Uncharacterized protein</fullName>
    </submittedName>
</protein>